<gene>
    <name evidence="2" type="ORF">Goarm_013132</name>
</gene>
<feature type="region of interest" description="Disordered" evidence="1">
    <location>
        <begin position="103"/>
        <end position="128"/>
    </location>
</feature>
<protein>
    <submittedName>
        <fullName evidence="2">Uncharacterized protein</fullName>
    </submittedName>
</protein>
<sequence length="128" mass="14784">MFLIANMWMQFIYTQISPSQNVSNIKAFRENLLDAILQRRQAWHSSANSSAEQISAHLIPQQSKDDSEKEEVEEEEEDEEEEEVFSHAYDLTETFQMIQPSTKKVSICNPRRHNPTQSAGRLVTKTAL</sequence>
<evidence type="ECO:0000256" key="1">
    <source>
        <dbReference type="SAM" id="MobiDB-lite"/>
    </source>
</evidence>
<organism evidence="2 3">
    <name type="scientific">Gossypium armourianum</name>
    <dbReference type="NCBI Taxonomy" id="34283"/>
    <lineage>
        <taxon>Eukaryota</taxon>
        <taxon>Viridiplantae</taxon>
        <taxon>Streptophyta</taxon>
        <taxon>Embryophyta</taxon>
        <taxon>Tracheophyta</taxon>
        <taxon>Spermatophyta</taxon>
        <taxon>Magnoliopsida</taxon>
        <taxon>eudicotyledons</taxon>
        <taxon>Gunneridae</taxon>
        <taxon>Pentapetalae</taxon>
        <taxon>rosids</taxon>
        <taxon>malvids</taxon>
        <taxon>Malvales</taxon>
        <taxon>Malvaceae</taxon>
        <taxon>Malvoideae</taxon>
        <taxon>Gossypium</taxon>
    </lineage>
</organism>
<dbReference type="EMBL" id="JABFAE010000005">
    <property type="protein sequence ID" value="MBA0828460.1"/>
    <property type="molecule type" value="Genomic_DNA"/>
</dbReference>
<feature type="region of interest" description="Disordered" evidence="1">
    <location>
        <begin position="47"/>
        <end position="84"/>
    </location>
</feature>
<evidence type="ECO:0000313" key="3">
    <source>
        <dbReference type="Proteomes" id="UP000593575"/>
    </source>
</evidence>
<accession>A0A7J9J200</accession>
<name>A0A7J9J200_9ROSI</name>
<comment type="caution">
    <text evidence="2">The sequence shown here is derived from an EMBL/GenBank/DDBJ whole genome shotgun (WGS) entry which is preliminary data.</text>
</comment>
<evidence type="ECO:0000313" key="2">
    <source>
        <dbReference type="EMBL" id="MBA0828460.1"/>
    </source>
</evidence>
<dbReference type="AlphaFoldDB" id="A0A7J9J200"/>
<keyword evidence="3" id="KW-1185">Reference proteome</keyword>
<proteinExistence type="predicted"/>
<feature type="compositionally biased region" description="Acidic residues" evidence="1">
    <location>
        <begin position="68"/>
        <end position="83"/>
    </location>
</feature>
<reference evidence="2 3" key="1">
    <citation type="journal article" date="2019" name="Genome Biol. Evol.">
        <title>Insights into the evolution of the New World diploid cottons (Gossypium, subgenus Houzingenia) based on genome sequencing.</title>
        <authorList>
            <person name="Grover C.E."/>
            <person name="Arick M.A. 2nd"/>
            <person name="Thrash A."/>
            <person name="Conover J.L."/>
            <person name="Sanders W.S."/>
            <person name="Peterson D.G."/>
            <person name="Frelichowski J.E."/>
            <person name="Scheffler J.A."/>
            <person name="Scheffler B.E."/>
            <person name="Wendel J.F."/>
        </authorList>
    </citation>
    <scope>NUCLEOTIDE SEQUENCE [LARGE SCALE GENOMIC DNA]</scope>
    <source>
        <strain evidence="2">6</strain>
        <tissue evidence="2">Leaf</tissue>
    </source>
</reference>
<dbReference type="Proteomes" id="UP000593575">
    <property type="component" value="Unassembled WGS sequence"/>
</dbReference>